<proteinExistence type="predicted"/>
<keyword evidence="2" id="KW-1185">Reference proteome</keyword>
<reference evidence="1 2" key="1">
    <citation type="submission" date="2010-12" db="EMBL/GenBank/DDBJ databases">
        <title>Whole genome sequence of Anaerolinea thermophila UNI-1.</title>
        <authorList>
            <person name="Narita-Yamada S."/>
            <person name="Kishi E."/>
            <person name="Watanabe Y."/>
            <person name="Takasaki K."/>
            <person name="Ankai A."/>
            <person name="Oguchi A."/>
            <person name="Fukui S."/>
            <person name="Takahashi M."/>
            <person name="Yashiro I."/>
            <person name="Hosoyama A."/>
            <person name="Sekiguchi Y."/>
            <person name="Hanada S."/>
            <person name="Fujita N."/>
        </authorList>
    </citation>
    <scope>NUCLEOTIDE SEQUENCE [LARGE SCALE GENOMIC DNA]</scope>
    <source>
        <strain evidence="2">DSM 14523 / JCM 11388 / NBRC 100420 / UNI-1</strain>
    </source>
</reference>
<gene>
    <name evidence="1" type="ordered locus">ANT_05000</name>
</gene>
<name>E8N0Y9_ANATU</name>
<dbReference type="KEGG" id="atm:ANT_05000"/>
<dbReference type="InterPro" id="IPR001387">
    <property type="entry name" value="Cro/C1-type_HTH"/>
</dbReference>
<evidence type="ECO:0000313" key="1">
    <source>
        <dbReference type="EMBL" id="BAJ62534.1"/>
    </source>
</evidence>
<sequence length="136" mass="15603">MPEFHQWLEQKFRQWEKEQGKAQSYYAFARYLGVSQSDLALWMIGDGLPGADDLSLIAEKLGDEVYTIMEKPRADPFLQKMVDAFPVLPVGLRERLASAAWDTRQYIQSRGLDPESVEAKKALVEIFQRYGIRFGG</sequence>
<dbReference type="InParanoid" id="E8N0Y9"/>
<dbReference type="RefSeq" id="WP_013558930.1">
    <property type="nucleotide sequence ID" value="NC_014960.1"/>
</dbReference>
<dbReference type="EMBL" id="AP012029">
    <property type="protein sequence ID" value="BAJ62534.1"/>
    <property type="molecule type" value="Genomic_DNA"/>
</dbReference>
<dbReference type="OrthoDB" id="164838at2"/>
<dbReference type="HOGENOM" id="CLU_1871100_0_0_0"/>
<organism evidence="1 2">
    <name type="scientific">Anaerolinea thermophila (strain DSM 14523 / JCM 11388 / NBRC 100420 / UNI-1)</name>
    <dbReference type="NCBI Taxonomy" id="926569"/>
    <lineage>
        <taxon>Bacteria</taxon>
        <taxon>Bacillati</taxon>
        <taxon>Chloroflexota</taxon>
        <taxon>Anaerolineae</taxon>
        <taxon>Anaerolineales</taxon>
        <taxon>Anaerolineaceae</taxon>
        <taxon>Anaerolinea</taxon>
    </lineage>
</organism>
<dbReference type="AlphaFoldDB" id="E8N0Y9"/>
<accession>E8N0Y9</accession>
<protein>
    <submittedName>
        <fullName evidence="1">Uncharacterized protein</fullName>
    </submittedName>
</protein>
<dbReference type="Proteomes" id="UP000008922">
    <property type="component" value="Chromosome"/>
</dbReference>
<evidence type="ECO:0000313" key="2">
    <source>
        <dbReference type="Proteomes" id="UP000008922"/>
    </source>
</evidence>
<dbReference type="CDD" id="cd00093">
    <property type="entry name" value="HTH_XRE"/>
    <property type="match status" value="1"/>
</dbReference>